<feature type="domain" description="Uncharacterized protein TP-0789" evidence="2">
    <location>
        <begin position="76"/>
        <end position="259"/>
    </location>
</feature>
<protein>
    <recommendedName>
        <fullName evidence="2">Uncharacterized protein TP-0789 domain-containing protein</fullName>
    </recommendedName>
</protein>
<dbReference type="AlphaFoldDB" id="E0XVR7"/>
<accession>E0XVR7</accession>
<reference evidence="3" key="1">
    <citation type="journal article" date="2011" name="Environ. Microbiol.">
        <title>Time-series analyses of Monterey Bay coastal microbial picoplankton using a 'genome proxy' microarray.</title>
        <authorList>
            <person name="Rich V.I."/>
            <person name="Pham V.D."/>
            <person name="Eppley J."/>
            <person name="Shi Y."/>
            <person name="DeLong E.F."/>
        </authorList>
    </citation>
    <scope>NUCLEOTIDE SEQUENCE</scope>
</reference>
<evidence type="ECO:0000259" key="2">
    <source>
        <dbReference type="Pfam" id="PF17131"/>
    </source>
</evidence>
<feature type="signal peptide" evidence="1">
    <location>
        <begin position="1"/>
        <end position="22"/>
    </location>
</feature>
<feature type="chain" id="PRO_5003143156" description="Uncharacterized protein TP-0789 domain-containing protein" evidence="1">
    <location>
        <begin position="23"/>
        <end position="261"/>
    </location>
</feature>
<evidence type="ECO:0000256" key="1">
    <source>
        <dbReference type="SAM" id="SignalP"/>
    </source>
</evidence>
<proteinExistence type="predicted"/>
<sequence length="261" mass="30691">MKKLNKTFLFILFFLFLNFASADEFNRGLEIALKADNSFSGYGDSKTNLKMLLKDRKGLITERVMKMKLLEVPEDGDKSLIVFDSPRDVRGVAVLSHAHKTGSDEQWLYLPALKRVKRVASKNRTGPFLGSEFTLEDLSFQEVEKYSYEYLRDEDLKGKEYHVVKRVPLDPYSGYTKQIVWISKTDSLIHQIHHYDRKSFHFKTQVFRGYKKYLNKFWRPNEIHMINHQTDKTTTLFFEDMAFNTGLSEKDFTQNSLKRSK</sequence>
<name>E0XVR7_9GAMM</name>
<dbReference type="Pfam" id="PF17131">
    <property type="entry name" value="LolA_like"/>
    <property type="match status" value="1"/>
</dbReference>
<organism evidence="3">
    <name type="scientific">uncultured gamma proteobacterium HF4000_19M20</name>
    <dbReference type="NCBI Taxonomy" id="710987"/>
    <lineage>
        <taxon>Bacteria</taxon>
        <taxon>Pseudomonadati</taxon>
        <taxon>Pseudomonadota</taxon>
        <taxon>Gammaproteobacteria</taxon>
        <taxon>environmental samples</taxon>
    </lineage>
</organism>
<keyword evidence="1" id="KW-0732">Signal</keyword>
<dbReference type="CDD" id="cd16329">
    <property type="entry name" value="LolA_like"/>
    <property type="match status" value="1"/>
</dbReference>
<dbReference type="InterPro" id="IPR033399">
    <property type="entry name" value="TP_0789-like"/>
</dbReference>
<dbReference type="EMBL" id="GU474891">
    <property type="protein sequence ID" value="ADI18508.1"/>
    <property type="molecule type" value="Genomic_DNA"/>
</dbReference>
<evidence type="ECO:0000313" key="3">
    <source>
        <dbReference type="EMBL" id="ADI18508.1"/>
    </source>
</evidence>
<dbReference type="Gene3D" id="2.50.20.10">
    <property type="entry name" value="Lipoprotein localisation LolA/LolB/LppX"/>
    <property type="match status" value="1"/>
</dbReference>